<keyword evidence="2" id="KW-0677">Repeat</keyword>
<evidence type="ECO:0000256" key="2">
    <source>
        <dbReference type="ARBA" id="ARBA00022737"/>
    </source>
</evidence>
<dbReference type="PANTHER" id="PTHR47841:SF7">
    <property type="entry name" value="CYSTEINE_HISTIDINE-RICH C1 DOMAIN PROTEIN"/>
    <property type="match status" value="1"/>
</dbReference>
<evidence type="ECO:0000259" key="5">
    <source>
        <dbReference type="PROSITE" id="PS50081"/>
    </source>
</evidence>
<dbReference type="AlphaFoldDB" id="A0ABD1H1B3"/>
<feature type="region of interest" description="Disordered" evidence="4">
    <location>
        <begin position="97"/>
        <end position="116"/>
    </location>
</feature>
<accession>A0ABD1H1B3</accession>
<organism evidence="6 7">
    <name type="scientific">Salvia divinorum</name>
    <name type="common">Maria pastora</name>
    <name type="synonym">Diviner's sage</name>
    <dbReference type="NCBI Taxonomy" id="28513"/>
    <lineage>
        <taxon>Eukaryota</taxon>
        <taxon>Viridiplantae</taxon>
        <taxon>Streptophyta</taxon>
        <taxon>Embryophyta</taxon>
        <taxon>Tracheophyta</taxon>
        <taxon>Spermatophyta</taxon>
        <taxon>Magnoliopsida</taxon>
        <taxon>eudicotyledons</taxon>
        <taxon>Gunneridae</taxon>
        <taxon>Pentapetalae</taxon>
        <taxon>asterids</taxon>
        <taxon>lamiids</taxon>
        <taxon>Lamiales</taxon>
        <taxon>Lamiaceae</taxon>
        <taxon>Nepetoideae</taxon>
        <taxon>Mentheae</taxon>
        <taxon>Salviinae</taxon>
        <taxon>Salvia</taxon>
        <taxon>Salvia subgen. Calosphace</taxon>
    </lineage>
</organism>
<gene>
    <name evidence="6" type="ORF">AAHA92_17330</name>
</gene>
<evidence type="ECO:0000313" key="7">
    <source>
        <dbReference type="Proteomes" id="UP001567538"/>
    </source>
</evidence>
<proteinExistence type="predicted"/>
<feature type="domain" description="Phorbol-ester/DAG-type" evidence="5">
    <location>
        <begin position="15"/>
        <end position="65"/>
    </location>
</feature>
<evidence type="ECO:0000256" key="1">
    <source>
        <dbReference type="ARBA" id="ARBA00022723"/>
    </source>
</evidence>
<dbReference type="InterPro" id="IPR004146">
    <property type="entry name" value="DC1"/>
</dbReference>
<dbReference type="Pfam" id="PF03107">
    <property type="entry name" value="C1_2"/>
    <property type="match status" value="1"/>
</dbReference>
<name>A0ABD1H1B3_SALDI</name>
<dbReference type="GO" id="GO:0046872">
    <property type="term" value="F:metal ion binding"/>
    <property type="evidence" value="ECO:0007669"/>
    <property type="project" value="UniProtKB-KW"/>
</dbReference>
<feature type="compositionally biased region" description="Polar residues" evidence="4">
    <location>
        <begin position="98"/>
        <end position="116"/>
    </location>
</feature>
<keyword evidence="7" id="KW-1185">Reference proteome</keyword>
<protein>
    <recommendedName>
        <fullName evidence="5">Phorbol-ester/DAG-type domain-containing protein</fullName>
    </recommendedName>
</protein>
<dbReference type="InterPro" id="IPR046349">
    <property type="entry name" value="C1-like_sf"/>
</dbReference>
<feature type="region of interest" description="Disordered" evidence="4">
    <location>
        <begin position="1"/>
        <end position="21"/>
    </location>
</feature>
<feature type="compositionally biased region" description="Polar residues" evidence="4">
    <location>
        <begin position="1"/>
        <end position="12"/>
    </location>
</feature>
<dbReference type="EMBL" id="JBEAFC010000007">
    <property type="protein sequence ID" value="KAL1549198.1"/>
    <property type="molecule type" value="Genomic_DNA"/>
</dbReference>
<evidence type="ECO:0000313" key="6">
    <source>
        <dbReference type="EMBL" id="KAL1549198.1"/>
    </source>
</evidence>
<dbReference type="Proteomes" id="UP001567538">
    <property type="component" value="Unassembled WGS sequence"/>
</dbReference>
<dbReference type="PROSITE" id="PS50081">
    <property type="entry name" value="ZF_DAG_PE_2"/>
    <property type="match status" value="1"/>
</dbReference>
<dbReference type="PANTHER" id="PTHR47841">
    <property type="entry name" value="DIACYLGLYCEROL KINASE THETA-LIKE-RELATED"/>
    <property type="match status" value="1"/>
</dbReference>
<reference evidence="6 7" key="1">
    <citation type="submission" date="2024-06" db="EMBL/GenBank/DDBJ databases">
        <title>A chromosome level genome sequence of Diviner's sage (Salvia divinorum).</title>
        <authorList>
            <person name="Ford S.A."/>
            <person name="Ro D.-K."/>
            <person name="Ness R.W."/>
            <person name="Phillips M.A."/>
        </authorList>
    </citation>
    <scope>NUCLEOTIDE SEQUENCE [LARGE SCALE GENOMIC DNA]</scope>
    <source>
        <strain evidence="6">SAF-2024a</strain>
        <tissue evidence="6">Leaf</tissue>
    </source>
</reference>
<comment type="caution">
    <text evidence="6">The sequence shown here is derived from an EMBL/GenBank/DDBJ whole genome shotgun (WGS) entry which is preliminary data.</text>
</comment>
<keyword evidence="3" id="KW-0862">Zinc</keyword>
<dbReference type="InterPro" id="IPR002219">
    <property type="entry name" value="PKC_DAG/PE"/>
</dbReference>
<feature type="region of interest" description="Disordered" evidence="4">
    <location>
        <begin position="60"/>
        <end position="87"/>
    </location>
</feature>
<dbReference type="SUPFAM" id="SSF57889">
    <property type="entry name" value="Cysteine-rich domain"/>
    <property type="match status" value="1"/>
</dbReference>
<keyword evidence="1" id="KW-0479">Metal-binding</keyword>
<evidence type="ECO:0000256" key="4">
    <source>
        <dbReference type="SAM" id="MobiDB-lite"/>
    </source>
</evidence>
<evidence type="ECO:0000256" key="3">
    <source>
        <dbReference type="ARBA" id="ARBA00022833"/>
    </source>
</evidence>
<sequence length="116" mass="12473">MAPLPKNSTNHFTHPHPLTTADYNQEFSCDGCKTLRIAKRFRCSACDFELHDYCATCPAPSPPSCTPTPSTSSYGSRHQPRPLASSTASVISVAKRLTGSSTGARSVSSTLLRSQQ</sequence>